<evidence type="ECO:0000256" key="2">
    <source>
        <dbReference type="ARBA" id="ARBA00022475"/>
    </source>
</evidence>
<dbReference type="EMBL" id="CP056775">
    <property type="protein sequence ID" value="QRR01156.1"/>
    <property type="molecule type" value="Genomic_DNA"/>
</dbReference>
<protein>
    <submittedName>
        <fullName evidence="8">Glycosyltransferase</fullName>
    </submittedName>
</protein>
<evidence type="ECO:0000313" key="9">
    <source>
        <dbReference type="Proteomes" id="UP000612680"/>
    </source>
</evidence>
<name>A0ABX7I4X8_9BACT</name>
<keyword evidence="5 6" id="KW-0472">Membrane</keyword>
<gene>
    <name evidence="8" type="ORF">HWI92_09685</name>
</gene>
<dbReference type="Gene3D" id="3.90.550.10">
    <property type="entry name" value="Spore Coat Polysaccharide Biosynthesis Protein SpsA, Chain A"/>
    <property type="match status" value="1"/>
</dbReference>
<evidence type="ECO:0000259" key="7">
    <source>
        <dbReference type="Pfam" id="PF00535"/>
    </source>
</evidence>
<sequence>MSIAGTIQVSILVAARNEEQHIARCLRSLDALNFPKDAIEILIGDDDSEDATALVVQEFIRDKPWFRYLKIAARSHGLEGKANVLAQLAREAKGRYFFFCDADIAVPPTWASTMLTHFAEGAGVVVGVTRMTQKHLLADFLSVEWLLVLGLVRLAARFKIPVTGMGNNMAVSREAYFGVGGYEQLGFSIIEDYALFMAVVHRGFDFQIGYETRLLNISEPVNSIGELLRQRKRWVQGVMKSFVSFKWNIILSALIVPLLLVLAIWMPCIAGSALLVHYLMVTAAAVVCVGYLKQKDLYLPAVLFWFYMSAIMAAMLMLHILPGKAIWKGREYQ</sequence>
<reference evidence="8 9" key="1">
    <citation type="submission" date="2020-06" db="EMBL/GenBank/DDBJ databases">
        <title>Dyadobacter sandarakinus sp. nov., isolated from the soil of the Arctic Yellow River Station.</title>
        <authorList>
            <person name="Zhang Y."/>
            <person name="Peng F."/>
        </authorList>
    </citation>
    <scope>NUCLEOTIDE SEQUENCE [LARGE SCALE GENOMIC DNA]</scope>
    <source>
        <strain evidence="8 9">Q3-56</strain>
    </source>
</reference>
<dbReference type="Proteomes" id="UP000612680">
    <property type="component" value="Chromosome"/>
</dbReference>
<evidence type="ECO:0000313" key="8">
    <source>
        <dbReference type="EMBL" id="QRR01156.1"/>
    </source>
</evidence>
<dbReference type="RefSeq" id="WP_204663186.1">
    <property type="nucleotide sequence ID" value="NZ_CP056775.1"/>
</dbReference>
<feature type="transmembrane region" description="Helical" evidence="6">
    <location>
        <begin position="298"/>
        <end position="321"/>
    </location>
</feature>
<proteinExistence type="predicted"/>
<keyword evidence="9" id="KW-1185">Reference proteome</keyword>
<keyword evidence="4" id="KW-0808">Transferase</keyword>
<evidence type="ECO:0000256" key="6">
    <source>
        <dbReference type="SAM" id="Phobius"/>
    </source>
</evidence>
<keyword evidence="6" id="KW-0812">Transmembrane</keyword>
<evidence type="ECO:0000256" key="3">
    <source>
        <dbReference type="ARBA" id="ARBA00022676"/>
    </source>
</evidence>
<evidence type="ECO:0000256" key="1">
    <source>
        <dbReference type="ARBA" id="ARBA00004236"/>
    </source>
</evidence>
<dbReference type="Pfam" id="PF00535">
    <property type="entry name" value="Glycos_transf_2"/>
    <property type="match status" value="1"/>
</dbReference>
<feature type="domain" description="Glycosyltransferase 2-like" evidence="7">
    <location>
        <begin position="10"/>
        <end position="175"/>
    </location>
</feature>
<keyword evidence="6" id="KW-1133">Transmembrane helix</keyword>
<comment type="subcellular location">
    <subcellularLocation>
        <location evidence="1">Cell membrane</location>
    </subcellularLocation>
</comment>
<feature type="transmembrane region" description="Helical" evidence="6">
    <location>
        <begin position="273"/>
        <end position="292"/>
    </location>
</feature>
<organism evidence="8 9">
    <name type="scientific">Dyadobacter sandarakinus</name>
    <dbReference type="NCBI Taxonomy" id="2747268"/>
    <lineage>
        <taxon>Bacteria</taxon>
        <taxon>Pseudomonadati</taxon>
        <taxon>Bacteroidota</taxon>
        <taxon>Cytophagia</taxon>
        <taxon>Cytophagales</taxon>
        <taxon>Spirosomataceae</taxon>
        <taxon>Dyadobacter</taxon>
    </lineage>
</organism>
<keyword evidence="2" id="KW-1003">Cell membrane</keyword>
<dbReference type="PANTHER" id="PTHR43646:SF2">
    <property type="entry name" value="GLYCOSYLTRANSFERASE 2-LIKE DOMAIN-CONTAINING PROTEIN"/>
    <property type="match status" value="1"/>
</dbReference>
<keyword evidence="3" id="KW-0328">Glycosyltransferase</keyword>
<dbReference type="PANTHER" id="PTHR43646">
    <property type="entry name" value="GLYCOSYLTRANSFERASE"/>
    <property type="match status" value="1"/>
</dbReference>
<dbReference type="SUPFAM" id="SSF53448">
    <property type="entry name" value="Nucleotide-diphospho-sugar transferases"/>
    <property type="match status" value="1"/>
</dbReference>
<dbReference type="InterPro" id="IPR029044">
    <property type="entry name" value="Nucleotide-diphossugar_trans"/>
</dbReference>
<accession>A0ABX7I4X8</accession>
<evidence type="ECO:0000256" key="5">
    <source>
        <dbReference type="ARBA" id="ARBA00023136"/>
    </source>
</evidence>
<dbReference type="InterPro" id="IPR001173">
    <property type="entry name" value="Glyco_trans_2-like"/>
</dbReference>
<feature type="transmembrane region" description="Helical" evidence="6">
    <location>
        <begin position="247"/>
        <end position="266"/>
    </location>
</feature>
<evidence type="ECO:0000256" key="4">
    <source>
        <dbReference type="ARBA" id="ARBA00022679"/>
    </source>
</evidence>